<proteinExistence type="predicted"/>
<feature type="signal peptide" evidence="1">
    <location>
        <begin position="1"/>
        <end position="23"/>
    </location>
</feature>
<evidence type="ECO:0000259" key="2">
    <source>
        <dbReference type="Pfam" id="PF09992"/>
    </source>
</evidence>
<dbReference type="OrthoDB" id="9809781at2"/>
<comment type="caution">
    <text evidence="3">The sequence shown here is derived from an EMBL/GenBank/DDBJ whole genome shotgun (WGS) entry which is preliminary data.</text>
</comment>
<dbReference type="PANTHER" id="PTHR40446:SF2">
    <property type="entry name" value="N-ACETYLGLUCOSAMINE-1-PHOSPHODIESTER ALPHA-N-ACETYLGLUCOSAMINIDASE"/>
    <property type="match status" value="1"/>
</dbReference>
<dbReference type="Pfam" id="PF09992">
    <property type="entry name" value="NAGPA"/>
    <property type="match status" value="1"/>
</dbReference>
<evidence type="ECO:0000256" key="1">
    <source>
        <dbReference type="SAM" id="SignalP"/>
    </source>
</evidence>
<gene>
    <name evidence="3" type="ORF">ATK78_1732</name>
</gene>
<keyword evidence="4" id="KW-1185">Reference proteome</keyword>
<feature type="domain" description="Phosphodiester glycosidase" evidence="2">
    <location>
        <begin position="94"/>
        <end position="285"/>
    </location>
</feature>
<dbReference type="RefSeq" id="WP_133575646.1">
    <property type="nucleotide sequence ID" value="NZ_SNYC01000004.1"/>
</dbReference>
<dbReference type="EMBL" id="SNYC01000004">
    <property type="protein sequence ID" value="TDQ09576.1"/>
    <property type="molecule type" value="Genomic_DNA"/>
</dbReference>
<sequence length="289" mass="32050">MLRKIHILLVISLCNCAAFSQNADSVTFVNTKWNKARIAKKVRLMTHHFSTKNLFNDNQNISYVEIKNTGNYPAFDIANEVKELKTTSAFGKQHNAILALNGTFFDVKNGGSVDFVKVNGTIEALNRTEKNKIRARHQKAAIVINRGKLALKKWDGTDNWESNLTDESILVTGPLLSLERVEERLDSSAFNTDRHPRTAIGIKPDGKIILLTVDGRNANSAGMSLAELTKTMKWLGCSSSINLDGGGSTTLWVQGFPDNGIINYPTDNKLWDHSGERKVANVIILTKKP</sequence>
<dbReference type="AlphaFoldDB" id="A0A4R6SW23"/>
<organism evidence="3 4">
    <name type="scientific">Pedobacter metabolipauper</name>
    <dbReference type="NCBI Taxonomy" id="425513"/>
    <lineage>
        <taxon>Bacteria</taxon>
        <taxon>Pseudomonadati</taxon>
        <taxon>Bacteroidota</taxon>
        <taxon>Sphingobacteriia</taxon>
        <taxon>Sphingobacteriales</taxon>
        <taxon>Sphingobacteriaceae</taxon>
        <taxon>Pedobacter</taxon>
    </lineage>
</organism>
<keyword evidence="1" id="KW-0732">Signal</keyword>
<dbReference type="InterPro" id="IPR018711">
    <property type="entry name" value="NAGPA"/>
</dbReference>
<evidence type="ECO:0000313" key="4">
    <source>
        <dbReference type="Proteomes" id="UP000295620"/>
    </source>
</evidence>
<feature type="chain" id="PRO_5020720991" evidence="1">
    <location>
        <begin position="24"/>
        <end position="289"/>
    </location>
</feature>
<dbReference type="PANTHER" id="PTHR40446">
    <property type="entry name" value="N-ACETYLGLUCOSAMINE-1-PHOSPHODIESTER ALPHA-N-ACETYLGLUCOSAMINIDASE"/>
    <property type="match status" value="1"/>
</dbReference>
<reference evidence="3 4" key="1">
    <citation type="submission" date="2019-03" db="EMBL/GenBank/DDBJ databases">
        <title>Genomic Encyclopedia of Archaeal and Bacterial Type Strains, Phase II (KMG-II): from individual species to whole genera.</title>
        <authorList>
            <person name="Goeker M."/>
        </authorList>
    </citation>
    <scope>NUCLEOTIDE SEQUENCE [LARGE SCALE GENOMIC DNA]</scope>
    <source>
        <strain evidence="3 4">DSM 19035</strain>
    </source>
</reference>
<accession>A0A4R6SW23</accession>
<dbReference type="Proteomes" id="UP000295620">
    <property type="component" value="Unassembled WGS sequence"/>
</dbReference>
<evidence type="ECO:0000313" key="3">
    <source>
        <dbReference type="EMBL" id="TDQ09576.1"/>
    </source>
</evidence>
<protein>
    <submittedName>
        <fullName evidence="3">Uncharacterized protein DUF2233</fullName>
    </submittedName>
</protein>
<name>A0A4R6SW23_9SPHI</name>